<name>A0AB39XI79_9BRAD</name>
<dbReference type="EMBL" id="CP165734">
    <property type="protein sequence ID" value="XDV57664.1"/>
    <property type="molecule type" value="Genomic_DNA"/>
</dbReference>
<reference evidence="3" key="1">
    <citation type="submission" date="2024-08" db="EMBL/GenBank/DDBJ databases">
        <authorList>
            <person name="Chaddad Z."/>
            <person name="Lamrabet M."/>
            <person name="Bouhnik O."/>
            <person name="Alami S."/>
            <person name="Wipf D."/>
            <person name="Courty P.E."/>
            <person name="Missbah El Idrissi M."/>
        </authorList>
    </citation>
    <scope>NUCLEOTIDE SEQUENCE</scope>
    <source>
        <strain evidence="3">LLZ17</strain>
    </source>
</reference>
<accession>A0AB39XI79</accession>
<feature type="chain" id="PRO_5044272680" evidence="2">
    <location>
        <begin position="26"/>
        <end position="244"/>
    </location>
</feature>
<organism evidence="3">
    <name type="scientific">Bradyrhizobium sp. LLZ17</name>
    <dbReference type="NCBI Taxonomy" id="3239388"/>
    <lineage>
        <taxon>Bacteria</taxon>
        <taxon>Pseudomonadati</taxon>
        <taxon>Pseudomonadota</taxon>
        <taxon>Alphaproteobacteria</taxon>
        <taxon>Hyphomicrobiales</taxon>
        <taxon>Nitrobacteraceae</taxon>
        <taxon>Bradyrhizobium</taxon>
    </lineage>
</organism>
<gene>
    <name evidence="3" type="ORF">AB8Z38_35010</name>
</gene>
<sequence>MSGHLRFSLAGLVIVGGLSVTPASATPFAEFFNNALREPAAISSAQAECQPQPQNSTGEGQHWVYRRAGNRKCWFLAEGIATLRKAVHRRFANRTASPDESESARRRRSPDDRTELLRSAPVERIQPTPPAREVKIAEAASIFGTGMTALTPATPLANLPISELTPDRPVPRPVQLEKLLGAAPAASEAATVPPVVPLDLRAREADDEGRAWTETWIGVLLMALGIVSVLSSSRVLREAVLSRH</sequence>
<feature type="region of interest" description="Disordered" evidence="1">
    <location>
        <begin position="92"/>
        <end position="131"/>
    </location>
</feature>
<evidence type="ECO:0000256" key="1">
    <source>
        <dbReference type="SAM" id="MobiDB-lite"/>
    </source>
</evidence>
<feature type="signal peptide" evidence="2">
    <location>
        <begin position="1"/>
        <end position="25"/>
    </location>
</feature>
<evidence type="ECO:0000313" key="3">
    <source>
        <dbReference type="EMBL" id="XDV57664.1"/>
    </source>
</evidence>
<dbReference type="RefSeq" id="WP_369722089.1">
    <property type="nucleotide sequence ID" value="NZ_CP165734.1"/>
</dbReference>
<protein>
    <submittedName>
        <fullName evidence="3">Uncharacterized protein</fullName>
    </submittedName>
</protein>
<keyword evidence="2" id="KW-0732">Signal</keyword>
<evidence type="ECO:0000256" key="2">
    <source>
        <dbReference type="SAM" id="SignalP"/>
    </source>
</evidence>
<dbReference type="AlphaFoldDB" id="A0AB39XI79"/>
<proteinExistence type="predicted"/>